<dbReference type="Proteomes" id="UP000217736">
    <property type="component" value="Chromosome"/>
</dbReference>
<evidence type="ECO:0000313" key="1">
    <source>
        <dbReference type="EMBL" id="BAX93968.1"/>
    </source>
</evidence>
<sequence length="65" mass="7249">MKPDEFIGLHREYLEQSDAVQVNADPDGGWSVYIQIGGPYNTPERAGEVAKLIAADLADVYRNRK</sequence>
<dbReference type="RefSeq" id="WP_096442049.1">
    <property type="nucleotide sequence ID" value="NZ_AP018164.1"/>
</dbReference>
<accession>A0A1Z4ELZ2</accession>
<dbReference type="EMBL" id="AP018164">
    <property type="protein sequence ID" value="BAX93968.1"/>
    <property type="molecule type" value="Genomic_DNA"/>
</dbReference>
<dbReference type="OrthoDB" id="4735354at2"/>
<dbReference type="KEGG" id="mshg:MSG_03842"/>
<keyword evidence="2" id="KW-1185">Reference proteome</keyword>
<evidence type="ECO:0000313" key="2">
    <source>
        <dbReference type="Proteomes" id="UP000217736"/>
    </source>
</evidence>
<proteinExistence type="predicted"/>
<reference evidence="2" key="1">
    <citation type="submission" date="2017-06" db="EMBL/GenBank/DDBJ databases">
        <title>Complete Genome Sequence of Mycobacterium shigaense.</title>
        <authorList>
            <person name="Fukano H."/>
            <person name="Yoshida M."/>
            <person name="Kazumi Y."/>
            <person name="Ogura Y."/>
            <person name="Mitarai S."/>
            <person name="Hayashi T."/>
            <person name="Hoshino Y."/>
        </authorList>
    </citation>
    <scope>NUCLEOTIDE SEQUENCE [LARGE SCALE GENOMIC DNA]</scope>
    <source>
        <strain evidence="2">UN-152</strain>
    </source>
</reference>
<name>A0A1Z4ELZ2_9MYCO</name>
<dbReference type="AlphaFoldDB" id="A0A1Z4ELZ2"/>
<gene>
    <name evidence="1" type="ORF">MSG_03842</name>
</gene>
<organism evidence="1 2">
    <name type="scientific">Mycobacterium shigaense</name>
    <dbReference type="NCBI Taxonomy" id="722731"/>
    <lineage>
        <taxon>Bacteria</taxon>
        <taxon>Bacillati</taxon>
        <taxon>Actinomycetota</taxon>
        <taxon>Actinomycetes</taxon>
        <taxon>Mycobacteriales</taxon>
        <taxon>Mycobacteriaceae</taxon>
        <taxon>Mycobacterium</taxon>
        <taxon>Mycobacterium simiae complex</taxon>
    </lineage>
</organism>
<protein>
    <submittedName>
        <fullName evidence="1">Uncharacterized protein</fullName>
    </submittedName>
</protein>